<evidence type="ECO:0000313" key="2">
    <source>
        <dbReference type="EMBL" id="MDR4950864.1"/>
    </source>
</evidence>
<accession>A0ABU1DZ98</accession>
<evidence type="ECO:0000256" key="1">
    <source>
        <dbReference type="SAM" id="MobiDB-lite"/>
    </source>
</evidence>
<keyword evidence="3" id="KW-1185">Reference proteome</keyword>
<organism evidence="2 3">
    <name type="scientific">Chryseobacterium metallicongregator</name>
    <dbReference type="NCBI Taxonomy" id="3073042"/>
    <lineage>
        <taxon>Bacteria</taxon>
        <taxon>Pseudomonadati</taxon>
        <taxon>Bacteroidota</taxon>
        <taxon>Flavobacteriia</taxon>
        <taxon>Flavobacteriales</taxon>
        <taxon>Weeksellaceae</taxon>
        <taxon>Chryseobacterium group</taxon>
        <taxon>Chryseobacterium</taxon>
    </lineage>
</organism>
<dbReference type="EMBL" id="JAVIXS010000001">
    <property type="protein sequence ID" value="MDR4950864.1"/>
    <property type="molecule type" value="Genomic_DNA"/>
</dbReference>
<reference evidence="2 3" key="1">
    <citation type="submission" date="2023-08" db="EMBL/GenBank/DDBJ databases">
        <authorList>
            <person name="Maltman C."/>
        </authorList>
    </citation>
    <scope>NUCLEOTIDE SEQUENCE [LARGE SCALE GENOMIC DNA]</scope>
    <source>
        <strain evidence="2 3">ES2</strain>
    </source>
</reference>
<evidence type="ECO:0000313" key="3">
    <source>
        <dbReference type="Proteomes" id="UP001260959"/>
    </source>
</evidence>
<dbReference type="Proteomes" id="UP001260959">
    <property type="component" value="Unassembled WGS sequence"/>
</dbReference>
<sequence length="265" mass="29624">MKSVTNCEYQGGTGIPPKSFDPIGMDDGGNGNNGYEYPEIPEEQNPCSKLKIQTTNTTFKSNITSLQDKTGESYESGYRIGRNPDGTLQNQLLQNKPGTSQVDMKIFPNTTTLMHSHYNTLYPMFFPGDIILFNQWIVWAQNWNAVATNTPKIPLNNLTLTVVTSNGNYSFNFDGSSATAFPNYTQQQYDELNELYAKMLSEARTVSNVSGTVNYDMEKLEKQFLNFMKIKMNMTGLVLFRNTDTGNTKLGLNTNGTLNASECPE</sequence>
<gene>
    <name evidence="2" type="ORF">REB14_01545</name>
</gene>
<feature type="region of interest" description="Disordered" evidence="1">
    <location>
        <begin position="1"/>
        <end position="38"/>
    </location>
</feature>
<proteinExistence type="predicted"/>
<comment type="caution">
    <text evidence="2">The sequence shown here is derived from an EMBL/GenBank/DDBJ whole genome shotgun (WGS) entry which is preliminary data.</text>
</comment>
<protein>
    <submittedName>
        <fullName evidence="2">Uncharacterized protein</fullName>
    </submittedName>
</protein>
<dbReference type="RefSeq" id="WP_309521303.1">
    <property type="nucleotide sequence ID" value="NZ_JAVIXS010000001.1"/>
</dbReference>
<name>A0ABU1DZ98_9FLAO</name>